<evidence type="ECO:0000313" key="2">
    <source>
        <dbReference type="Proteomes" id="UP000029981"/>
    </source>
</evidence>
<reference evidence="1 2" key="3">
    <citation type="journal article" date="2010" name="BMC Genomics">
        <title>Transcriptome sequencing and comparative analysis of cucumber flowers with different sex types.</title>
        <authorList>
            <person name="Guo S."/>
            <person name="Zheng Y."/>
            <person name="Joung J.G."/>
            <person name="Liu S."/>
            <person name="Zhang Z."/>
            <person name="Crasta O.R."/>
            <person name="Sobral B.W."/>
            <person name="Xu Y."/>
            <person name="Huang S."/>
            <person name="Fei Z."/>
        </authorList>
    </citation>
    <scope>NUCLEOTIDE SEQUENCE [LARGE SCALE GENOMIC DNA]</scope>
    <source>
        <strain evidence="2">cv. 9930</strain>
    </source>
</reference>
<dbReference type="AlphaFoldDB" id="A0A0A0KK02"/>
<dbReference type="EMBL" id="CM002927">
    <property type="protein sequence ID" value="KGN49159.1"/>
    <property type="molecule type" value="Genomic_DNA"/>
</dbReference>
<proteinExistence type="predicted"/>
<reference evidence="1 2" key="4">
    <citation type="journal article" date="2011" name="BMC Genomics">
        <title>RNA-Seq improves annotation of protein-coding genes in the cucumber genome.</title>
        <authorList>
            <person name="Li Z."/>
            <person name="Zhang Z."/>
            <person name="Yan P."/>
            <person name="Huang S."/>
            <person name="Fei Z."/>
            <person name="Lin K."/>
        </authorList>
    </citation>
    <scope>NUCLEOTIDE SEQUENCE [LARGE SCALE GENOMIC DNA]</scope>
    <source>
        <strain evidence="2">cv. 9930</strain>
    </source>
</reference>
<evidence type="ECO:0000313" key="1">
    <source>
        <dbReference type="EMBL" id="KGN49159.1"/>
    </source>
</evidence>
<dbReference type="Gramene" id="KGN49159">
    <property type="protein sequence ID" value="KGN49159"/>
    <property type="gene ID" value="Csa_6G516670"/>
</dbReference>
<keyword evidence="2" id="KW-1185">Reference proteome</keyword>
<dbReference type="Proteomes" id="UP000029981">
    <property type="component" value="Chromosome 6"/>
</dbReference>
<sequence>MALRLGPFAKVEAHIRGPHKPSRKRTHNILYGVVASPSPFRTITSSMAPKSLFRSLGCTTSSFRYPLFRPSSSKLLTQSISSLRKL</sequence>
<accession>A0A0A0KK02</accession>
<reference evidence="1 2" key="2">
    <citation type="journal article" date="2009" name="PLoS ONE">
        <title>An integrated genetic and cytogenetic map of the cucumber genome.</title>
        <authorList>
            <person name="Ren Y."/>
            <person name="Zhang Z."/>
            <person name="Liu J."/>
            <person name="Staub J.E."/>
            <person name="Han Y."/>
            <person name="Cheng Z."/>
            <person name="Li X."/>
            <person name="Lu J."/>
            <person name="Miao H."/>
            <person name="Kang H."/>
            <person name="Xie B."/>
            <person name="Gu X."/>
            <person name="Wang X."/>
            <person name="Du Y."/>
            <person name="Jin W."/>
            <person name="Huang S."/>
        </authorList>
    </citation>
    <scope>NUCLEOTIDE SEQUENCE [LARGE SCALE GENOMIC DNA]</scope>
    <source>
        <strain evidence="2">cv. 9930</strain>
    </source>
</reference>
<gene>
    <name evidence="1" type="ORF">Csa_6G516670</name>
</gene>
<name>A0A0A0KK02_CUCSA</name>
<protein>
    <submittedName>
        <fullName evidence="1">Uncharacterized protein</fullName>
    </submittedName>
</protein>
<reference evidence="1 2" key="1">
    <citation type="journal article" date="2009" name="Nat. Genet.">
        <title>The genome of the cucumber, Cucumis sativus L.</title>
        <authorList>
            <person name="Huang S."/>
            <person name="Li R."/>
            <person name="Zhang Z."/>
            <person name="Li L."/>
            <person name="Gu X."/>
            <person name="Fan W."/>
            <person name="Lucas W.J."/>
            <person name="Wang X."/>
            <person name="Xie B."/>
            <person name="Ni P."/>
            <person name="Ren Y."/>
            <person name="Zhu H."/>
            <person name="Li J."/>
            <person name="Lin K."/>
            <person name="Jin W."/>
            <person name="Fei Z."/>
            <person name="Li G."/>
            <person name="Staub J."/>
            <person name="Kilian A."/>
            <person name="van der Vossen E.A."/>
            <person name="Wu Y."/>
            <person name="Guo J."/>
            <person name="He J."/>
            <person name="Jia Z."/>
            <person name="Ren Y."/>
            <person name="Tian G."/>
            <person name="Lu Y."/>
            <person name="Ruan J."/>
            <person name="Qian W."/>
            <person name="Wang M."/>
            <person name="Huang Q."/>
            <person name="Li B."/>
            <person name="Xuan Z."/>
            <person name="Cao J."/>
            <person name="Asan"/>
            <person name="Wu Z."/>
            <person name="Zhang J."/>
            <person name="Cai Q."/>
            <person name="Bai Y."/>
            <person name="Zhao B."/>
            <person name="Han Y."/>
            <person name="Li Y."/>
            <person name="Li X."/>
            <person name="Wang S."/>
            <person name="Shi Q."/>
            <person name="Liu S."/>
            <person name="Cho W.K."/>
            <person name="Kim J.Y."/>
            <person name="Xu Y."/>
            <person name="Heller-Uszynska K."/>
            <person name="Miao H."/>
            <person name="Cheng Z."/>
            <person name="Zhang S."/>
            <person name="Wu J."/>
            <person name="Yang Y."/>
            <person name="Kang H."/>
            <person name="Li M."/>
            <person name="Liang H."/>
            <person name="Ren X."/>
            <person name="Shi Z."/>
            <person name="Wen M."/>
            <person name="Jian M."/>
            <person name="Yang H."/>
            <person name="Zhang G."/>
            <person name="Yang Z."/>
            <person name="Chen R."/>
            <person name="Liu S."/>
            <person name="Li J."/>
            <person name="Ma L."/>
            <person name="Liu H."/>
            <person name="Zhou Y."/>
            <person name="Zhao J."/>
            <person name="Fang X."/>
            <person name="Li G."/>
            <person name="Fang L."/>
            <person name="Li Y."/>
            <person name="Liu D."/>
            <person name="Zheng H."/>
            <person name="Zhang Y."/>
            <person name="Qin N."/>
            <person name="Li Z."/>
            <person name="Yang G."/>
            <person name="Yang S."/>
            <person name="Bolund L."/>
            <person name="Kristiansen K."/>
            <person name="Zheng H."/>
            <person name="Li S."/>
            <person name="Zhang X."/>
            <person name="Yang H."/>
            <person name="Wang J."/>
            <person name="Sun R."/>
            <person name="Zhang B."/>
            <person name="Jiang S."/>
            <person name="Wang J."/>
            <person name="Du Y."/>
            <person name="Li S."/>
        </authorList>
    </citation>
    <scope>NUCLEOTIDE SEQUENCE [LARGE SCALE GENOMIC DNA]</scope>
    <source>
        <strain evidence="2">cv. 9930</strain>
    </source>
</reference>
<organism evidence="1 2">
    <name type="scientific">Cucumis sativus</name>
    <name type="common">Cucumber</name>
    <dbReference type="NCBI Taxonomy" id="3659"/>
    <lineage>
        <taxon>Eukaryota</taxon>
        <taxon>Viridiplantae</taxon>
        <taxon>Streptophyta</taxon>
        <taxon>Embryophyta</taxon>
        <taxon>Tracheophyta</taxon>
        <taxon>Spermatophyta</taxon>
        <taxon>Magnoliopsida</taxon>
        <taxon>eudicotyledons</taxon>
        <taxon>Gunneridae</taxon>
        <taxon>Pentapetalae</taxon>
        <taxon>rosids</taxon>
        <taxon>fabids</taxon>
        <taxon>Cucurbitales</taxon>
        <taxon>Cucurbitaceae</taxon>
        <taxon>Benincaseae</taxon>
        <taxon>Cucumis</taxon>
    </lineage>
</organism>